<protein>
    <recommendedName>
        <fullName evidence="5">B30.2/SPRY domain-containing protein</fullName>
    </recommendedName>
</protein>
<feature type="domain" description="B30.2/SPRY" evidence="5">
    <location>
        <begin position="31"/>
        <end position="228"/>
    </location>
</feature>
<evidence type="ECO:0000256" key="1">
    <source>
        <dbReference type="ARBA" id="ARBA00022723"/>
    </source>
</evidence>
<keyword evidence="2" id="KW-0863">Zinc-finger</keyword>
<dbReference type="Proteomes" id="UP001497482">
    <property type="component" value="Chromosome 23"/>
</dbReference>
<dbReference type="GO" id="GO:0005737">
    <property type="term" value="C:cytoplasm"/>
    <property type="evidence" value="ECO:0007669"/>
    <property type="project" value="UniProtKB-ARBA"/>
</dbReference>
<evidence type="ECO:0000313" key="6">
    <source>
        <dbReference type="EMBL" id="CAL1599337.1"/>
    </source>
</evidence>
<dbReference type="InterPro" id="IPR043136">
    <property type="entry name" value="B30.2/SPRY_sf"/>
</dbReference>
<dbReference type="InterPro" id="IPR003877">
    <property type="entry name" value="SPRY_dom"/>
</dbReference>
<sequence>MPGTSLSEKVVSRNGKSGKKSSSIKEQAPVYEPNVPEPTCRAELVKHWIPLTFDDKTANRVLWISDGGSKVCRRTQEICPVLDRPERYEFSPQVLCKEGIWNMRAYWEVEYSGWVFIGVTYEGAPRRADSEPSGLGENDESWGLCWAGSCYEVWANGVSEVIKNVPSCPVIGVYVDQPAGVICFYMVSGEGEDKQATLLYRFQTPIEKKVLPGFWMGIQSECKLLKNL</sequence>
<dbReference type="PRINTS" id="PR01407">
    <property type="entry name" value="BUTYPHLNCDUF"/>
</dbReference>
<organism evidence="6 7">
    <name type="scientific">Knipowitschia caucasica</name>
    <name type="common">Caucasian dwarf goby</name>
    <name type="synonym">Pomatoschistus caucasicus</name>
    <dbReference type="NCBI Taxonomy" id="637954"/>
    <lineage>
        <taxon>Eukaryota</taxon>
        <taxon>Metazoa</taxon>
        <taxon>Chordata</taxon>
        <taxon>Craniata</taxon>
        <taxon>Vertebrata</taxon>
        <taxon>Euteleostomi</taxon>
        <taxon>Actinopterygii</taxon>
        <taxon>Neopterygii</taxon>
        <taxon>Teleostei</taxon>
        <taxon>Neoteleostei</taxon>
        <taxon>Acanthomorphata</taxon>
        <taxon>Gobiaria</taxon>
        <taxon>Gobiiformes</taxon>
        <taxon>Gobioidei</taxon>
        <taxon>Gobiidae</taxon>
        <taxon>Gobiinae</taxon>
        <taxon>Knipowitschia</taxon>
    </lineage>
</organism>
<proteinExistence type="predicted"/>
<dbReference type="GO" id="GO:0008270">
    <property type="term" value="F:zinc ion binding"/>
    <property type="evidence" value="ECO:0007669"/>
    <property type="project" value="UniProtKB-KW"/>
</dbReference>
<feature type="compositionally biased region" description="Low complexity" evidence="4">
    <location>
        <begin position="12"/>
        <end position="25"/>
    </location>
</feature>
<reference evidence="6 7" key="1">
    <citation type="submission" date="2024-04" db="EMBL/GenBank/DDBJ databases">
        <authorList>
            <person name="Waldvogel A.-M."/>
            <person name="Schoenle A."/>
        </authorList>
    </citation>
    <scope>NUCLEOTIDE SEQUENCE [LARGE SCALE GENOMIC DNA]</scope>
</reference>
<dbReference type="SMART" id="SM00449">
    <property type="entry name" value="SPRY"/>
    <property type="match status" value="1"/>
</dbReference>
<evidence type="ECO:0000259" key="5">
    <source>
        <dbReference type="PROSITE" id="PS50188"/>
    </source>
</evidence>
<keyword evidence="7" id="KW-1185">Reference proteome</keyword>
<dbReference type="PROSITE" id="PS50188">
    <property type="entry name" value="B302_SPRY"/>
    <property type="match status" value="1"/>
</dbReference>
<evidence type="ECO:0000256" key="4">
    <source>
        <dbReference type="SAM" id="MobiDB-lite"/>
    </source>
</evidence>
<dbReference type="InterPro" id="IPR051051">
    <property type="entry name" value="E3_ubiq-ligase_TRIM/RNF"/>
</dbReference>
<evidence type="ECO:0000313" key="7">
    <source>
        <dbReference type="Proteomes" id="UP001497482"/>
    </source>
</evidence>
<dbReference type="AlphaFoldDB" id="A0AAV2LIY9"/>
<keyword evidence="1" id="KW-0479">Metal-binding</keyword>
<keyword evidence="3" id="KW-0862">Zinc</keyword>
<gene>
    <name evidence="6" type="ORF">KC01_LOCUS27626</name>
</gene>
<dbReference type="InterPro" id="IPR006574">
    <property type="entry name" value="PRY"/>
</dbReference>
<name>A0AAV2LIY9_KNICA</name>
<feature type="region of interest" description="Disordered" evidence="4">
    <location>
        <begin position="1"/>
        <end position="32"/>
    </location>
</feature>
<dbReference type="Pfam" id="PF13765">
    <property type="entry name" value="PRY"/>
    <property type="match status" value="1"/>
</dbReference>
<dbReference type="EMBL" id="OZ035845">
    <property type="protein sequence ID" value="CAL1599337.1"/>
    <property type="molecule type" value="Genomic_DNA"/>
</dbReference>
<evidence type="ECO:0000256" key="3">
    <source>
        <dbReference type="ARBA" id="ARBA00022833"/>
    </source>
</evidence>
<dbReference type="InterPro" id="IPR013320">
    <property type="entry name" value="ConA-like_dom_sf"/>
</dbReference>
<dbReference type="PANTHER" id="PTHR25465">
    <property type="entry name" value="B-BOX DOMAIN CONTAINING"/>
    <property type="match status" value="1"/>
</dbReference>
<dbReference type="Pfam" id="PF00622">
    <property type="entry name" value="SPRY"/>
    <property type="match status" value="1"/>
</dbReference>
<dbReference type="InterPro" id="IPR003879">
    <property type="entry name" value="Butyrophylin_SPRY"/>
</dbReference>
<dbReference type="PANTHER" id="PTHR25465:SF80">
    <property type="entry name" value="TRIPARTITE MOTIF-CONTAINING PROTEIN 16-LIKE"/>
    <property type="match status" value="1"/>
</dbReference>
<dbReference type="Gene3D" id="2.60.120.920">
    <property type="match status" value="1"/>
</dbReference>
<accession>A0AAV2LIY9</accession>
<dbReference type="SUPFAM" id="SSF49899">
    <property type="entry name" value="Concanavalin A-like lectins/glucanases"/>
    <property type="match status" value="1"/>
</dbReference>
<evidence type="ECO:0000256" key="2">
    <source>
        <dbReference type="ARBA" id="ARBA00022771"/>
    </source>
</evidence>
<dbReference type="InterPro" id="IPR001870">
    <property type="entry name" value="B30.2/SPRY"/>
</dbReference>